<comment type="caution">
    <text evidence="1">The sequence shown here is derived from an EMBL/GenBank/DDBJ whole genome shotgun (WGS) entry which is preliminary data.</text>
</comment>
<name>M7MY94_9BACT</name>
<evidence type="ECO:0000313" key="1">
    <source>
        <dbReference type="EMBL" id="EMR01413.1"/>
    </source>
</evidence>
<dbReference type="RefSeq" id="WP_009196830.1">
    <property type="nucleotide sequence ID" value="NZ_AODQ01000117.1"/>
</dbReference>
<accession>M7MY94</accession>
<dbReference type="AlphaFoldDB" id="M7MY94"/>
<organism evidence="1 2">
    <name type="scientific">Cesiribacter andamanensis AMV16</name>
    <dbReference type="NCBI Taxonomy" id="1279009"/>
    <lineage>
        <taxon>Bacteria</taxon>
        <taxon>Pseudomonadati</taxon>
        <taxon>Bacteroidota</taxon>
        <taxon>Cytophagia</taxon>
        <taxon>Cytophagales</taxon>
        <taxon>Cesiribacteraceae</taxon>
        <taxon>Cesiribacter</taxon>
    </lineage>
</organism>
<keyword evidence="2" id="KW-1185">Reference proteome</keyword>
<reference evidence="1 2" key="1">
    <citation type="journal article" date="2013" name="Genome Announc.">
        <title>Draft Genome Sequence of Cesiribacter andamanensis Strain AMV16T, Isolated from a Soil Sample from a Mud Volcano in the Andaman Islands, India.</title>
        <authorList>
            <person name="Shivaji S."/>
            <person name="Ara S."/>
            <person name="Begum Z."/>
            <person name="Srinivas T.N."/>
            <person name="Singh A."/>
            <person name="Kumar Pinnaka A."/>
        </authorList>
    </citation>
    <scope>NUCLEOTIDE SEQUENCE [LARGE SCALE GENOMIC DNA]</scope>
    <source>
        <strain evidence="1 2">AMV16</strain>
    </source>
</reference>
<protein>
    <submittedName>
        <fullName evidence="1">Uncharacterized protein</fullName>
    </submittedName>
</protein>
<dbReference type="EMBL" id="AODQ01000117">
    <property type="protein sequence ID" value="EMR01413.1"/>
    <property type="molecule type" value="Genomic_DNA"/>
</dbReference>
<dbReference type="Proteomes" id="UP000011910">
    <property type="component" value="Unassembled WGS sequence"/>
</dbReference>
<evidence type="ECO:0000313" key="2">
    <source>
        <dbReference type="Proteomes" id="UP000011910"/>
    </source>
</evidence>
<sequence>MRRLEIKETLRSLSAAIAACPNGSESEFGQLASQVAHYRAFLDTHWKVKGIARYQTNYLFIDELMAALADERISIKKRRQYFEQVKKRLCQEIDATLQEL</sequence>
<gene>
    <name evidence="1" type="ORF">ADICEAN_03447</name>
</gene>
<proteinExistence type="predicted"/>